<evidence type="ECO:0000259" key="1">
    <source>
        <dbReference type="SMART" id="SM01022"/>
    </source>
</evidence>
<dbReference type="SUPFAM" id="SSF88697">
    <property type="entry name" value="PUA domain-like"/>
    <property type="match status" value="1"/>
</dbReference>
<sequence length="162" mass="18355">MNPDEDDIQRAWQTYLAALPPDHPHRARPLPAAWSFGDSPEMADELGGLVCAGIKTATCSLMWGYEMGVDPMPQVGDLSLILDGRGRVMALIETVELRQRAYEDVDAVFAAEEGEDDRSLQSWREGHWRYFTRECQTLGRTFTPQAPLLCERFRLVWRAGEV</sequence>
<dbReference type="CDD" id="cd06553">
    <property type="entry name" value="ASCH_Ef3133_like"/>
    <property type="match status" value="1"/>
</dbReference>
<dbReference type="STRING" id="229921.ADN01_17405"/>
<dbReference type="SMART" id="SM01022">
    <property type="entry name" value="ASCH"/>
    <property type="match status" value="1"/>
</dbReference>
<name>A0A0P6Y1X5_9CHLR</name>
<dbReference type="InterPro" id="IPR009326">
    <property type="entry name" value="DUF984"/>
</dbReference>
<dbReference type="OrthoDB" id="9807542at2"/>
<dbReference type="InterPro" id="IPR007374">
    <property type="entry name" value="ASCH_domain"/>
</dbReference>
<dbReference type="AlphaFoldDB" id="A0A0P6Y1X5"/>
<dbReference type="Pfam" id="PF04266">
    <property type="entry name" value="ASCH"/>
    <property type="match status" value="1"/>
</dbReference>
<comment type="caution">
    <text evidence="2">The sequence shown here is derived from an EMBL/GenBank/DDBJ whole genome shotgun (WGS) entry which is preliminary data.</text>
</comment>
<dbReference type="PIRSF" id="PIRSF021320">
    <property type="entry name" value="DUF984"/>
    <property type="match status" value="1"/>
</dbReference>
<proteinExistence type="predicted"/>
<evidence type="ECO:0000313" key="2">
    <source>
        <dbReference type="EMBL" id="KPL75623.1"/>
    </source>
</evidence>
<dbReference type="Proteomes" id="UP000050501">
    <property type="component" value="Unassembled WGS sequence"/>
</dbReference>
<keyword evidence="3" id="KW-1185">Reference proteome</keyword>
<protein>
    <recommendedName>
        <fullName evidence="1">ASCH domain-containing protein</fullName>
    </recommendedName>
</protein>
<evidence type="ECO:0000313" key="3">
    <source>
        <dbReference type="Proteomes" id="UP000050501"/>
    </source>
</evidence>
<dbReference type="PANTHER" id="PTHR39203:SF1">
    <property type="entry name" value="CYTOPLASMIC PROTEIN"/>
    <property type="match status" value="1"/>
</dbReference>
<reference evidence="2 3" key="1">
    <citation type="submission" date="2015-07" db="EMBL/GenBank/DDBJ databases">
        <title>Genome sequence of Levilinea saccharolytica DSM 16555.</title>
        <authorList>
            <person name="Hemp J."/>
            <person name="Ward L.M."/>
            <person name="Pace L.A."/>
            <person name="Fischer W.W."/>
        </authorList>
    </citation>
    <scope>NUCLEOTIDE SEQUENCE [LARGE SCALE GENOMIC DNA]</scope>
    <source>
        <strain evidence="2 3">KIBI-1</strain>
    </source>
</reference>
<dbReference type="InterPro" id="IPR015947">
    <property type="entry name" value="PUA-like_sf"/>
</dbReference>
<dbReference type="EMBL" id="LGCM01000065">
    <property type="protein sequence ID" value="KPL75623.1"/>
    <property type="molecule type" value="Genomic_DNA"/>
</dbReference>
<gene>
    <name evidence="2" type="ORF">ADN01_17405</name>
</gene>
<dbReference type="PATRIC" id="fig|229921.5.peg.103"/>
<accession>A0A0P6Y1X5</accession>
<dbReference type="PANTHER" id="PTHR39203">
    <property type="entry name" value="CYTOPLASMIC PROTEIN-RELATED"/>
    <property type="match status" value="1"/>
</dbReference>
<dbReference type="Gene3D" id="3.10.400.10">
    <property type="entry name" value="Sulfate adenylyltransferase"/>
    <property type="match status" value="1"/>
</dbReference>
<dbReference type="RefSeq" id="WP_062417048.1">
    <property type="nucleotide sequence ID" value="NZ_DF967974.1"/>
</dbReference>
<organism evidence="2 3">
    <name type="scientific">Levilinea saccharolytica</name>
    <dbReference type="NCBI Taxonomy" id="229921"/>
    <lineage>
        <taxon>Bacteria</taxon>
        <taxon>Bacillati</taxon>
        <taxon>Chloroflexota</taxon>
        <taxon>Anaerolineae</taxon>
        <taxon>Anaerolineales</taxon>
        <taxon>Anaerolineaceae</taxon>
        <taxon>Levilinea</taxon>
    </lineage>
</organism>
<feature type="domain" description="ASCH" evidence="1">
    <location>
        <begin position="34"/>
        <end position="157"/>
    </location>
</feature>